<gene>
    <name evidence="2" type="ORF">CAEBREN_03265</name>
</gene>
<protein>
    <submittedName>
        <fullName evidence="2">Uncharacterized protein</fullName>
    </submittedName>
</protein>
<accession>G0N3V1</accession>
<evidence type="ECO:0000313" key="3">
    <source>
        <dbReference type="Proteomes" id="UP000008068"/>
    </source>
</evidence>
<evidence type="ECO:0000313" key="2">
    <source>
        <dbReference type="EMBL" id="EGT51860.1"/>
    </source>
</evidence>
<organism evidence="3">
    <name type="scientific">Caenorhabditis brenneri</name>
    <name type="common">Nematode worm</name>
    <dbReference type="NCBI Taxonomy" id="135651"/>
    <lineage>
        <taxon>Eukaryota</taxon>
        <taxon>Metazoa</taxon>
        <taxon>Ecdysozoa</taxon>
        <taxon>Nematoda</taxon>
        <taxon>Chromadorea</taxon>
        <taxon>Rhabditida</taxon>
        <taxon>Rhabditina</taxon>
        <taxon>Rhabditomorpha</taxon>
        <taxon>Rhabditoidea</taxon>
        <taxon>Rhabditidae</taxon>
        <taxon>Peloderinae</taxon>
        <taxon>Caenorhabditis</taxon>
    </lineage>
</organism>
<feature type="chain" id="PRO_5003404574" evidence="1">
    <location>
        <begin position="18"/>
        <end position="107"/>
    </location>
</feature>
<keyword evidence="3" id="KW-1185">Reference proteome</keyword>
<dbReference type="AlphaFoldDB" id="G0N3V1"/>
<sequence>MKCLLIILILAIASIQCFESFDCVNDSDCSSNDQTCIRGECRVDIPKGGSDSIPCVPECPSNEACYWGKCVRASRKIVQRKMSWSRCRSNSDCDGMLSVCILGECFP</sequence>
<proteinExistence type="predicted"/>
<name>G0N3V1_CAEBE</name>
<dbReference type="eggNOG" id="ENOG502TKHM">
    <property type="taxonomic scope" value="Eukaryota"/>
</dbReference>
<dbReference type="InParanoid" id="G0N3V1"/>
<reference evidence="3" key="1">
    <citation type="submission" date="2011-07" db="EMBL/GenBank/DDBJ databases">
        <authorList>
            <consortium name="Caenorhabditis brenneri Sequencing and Analysis Consortium"/>
            <person name="Wilson R.K."/>
        </authorList>
    </citation>
    <scope>NUCLEOTIDE SEQUENCE [LARGE SCALE GENOMIC DNA]</scope>
    <source>
        <strain evidence="3">PB2801</strain>
    </source>
</reference>
<dbReference type="HOGENOM" id="CLU_2212273_0_0_1"/>
<dbReference type="EMBL" id="GL379835">
    <property type="protein sequence ID" value="EGT51860.1"/>
    <property type="molecule type" value="Genomic_DNA"/>
</dbReference>
<feature type="signal peptide" evidence="1">
    <location>
        <begin position="1"/>
        <end position="17"/>
    </location>
</feature>
<dbReference type="Proteomes" id="UP000008068">
    <property type="component" value="Unassembled WGS sequence"/>
</dbReference>
<keyword evidence="1" id="KW-0732">Signal</keyword>
<evidence type="ECO:0000256" key="1">
    <source>
        <dbReference type="SAM" id="SignalP"/>
    </source>
</evidence>